<dbReference type="eggNOG" id="COG0470">
    <property type="taxonomic scope" value="Bacteria"/>
</dbReference>
<dbReference type="Proteomes" id="UP000002785">
    <property type="component" value="Chromosome"/>
</dbReference>
<keyword evidence="2" id="KW-1185">Reference proteome</keyword>
<dbReference type="EMBL" id="CM000951">
    <property type="protein sequence ID" value="EDY56361.2"/>
    <property type="molecule type" value="Genomic_DNA"/>
</dbReference>
<dbReference type="RefSeq" id="WP_007383105.1">
    <property type="nucleotide sequence ID" value="NZ_CM000951.1"/>
</dbReference>
<proteinExistence type="predicted"/>
<dbReference type="PANTHER" id="PTHR19959:SF119">
    <property type="entry name" value="FUNGAL LIPASE-LIKE DOMAIN-CONTAINING PROTEIN"/>
    <property type="match status" value="1"/>
</dbReference>
<dbReference type="eggNOG" id="COG0457">
    <property type="taxonomic scope" value="Bacteria"/>
</dbReference>
<dbReference type="InterPro" id="IPR019734">
    <property type="entry name" value="TPR_rpt"/>
</dbReference>
<accession>B5HU56</accession>
<protein>
    <submittedName>
        <fullName evidence="1">Tetratricopeptide repeat family protein</fullName>
    </submittedName>
</protein>
<gene>
    <name evidence="1" type="ORF">SSEG_02941</name>
</gene>
<evidence type="ECO:0000313" key="1">
    <source>
        <dbReference type="EMBL" id="EDY56361.2"/>
    </source>
</evidence>
<dbReference type="Gene3D" id="1.25.40.10">
    <property type="entry name" value="Tetratricopeptide repeat domain"/>
    <property type="match status" value="1"/>
</dbReference>
<dbReference type="OrthoDB" id="3218567at2"/>
<name>B5HU56_STRX2</name>
<organism evidence="1 2">
    <name type="scientific">Streptomyces sviceus (strain ATCC 29083 / DSM 924 / JCM 4929 / NBRC 13980 / NCIMB 11184 / NRRL 5439 / UC 5370)</name>
    <dbReference type="NCBI Taxonomy" id="463191"/>
    <lineage>
        <taxon>Bacteria</taxon>
        <taxon>Bacillati</taxon>
        <taxon>Actinomycetota</taxon>
        <taxon>Actinomycetes</taxon>
        <taxon>Kitasatosporales</taxon>
        <taxon>Streptomycetaceae</taxon>
        <taxon>Streptomyces</taxon>
    </lineage>
</organism>
<dbReference type="SMART" id="SM00028">
    <property type="entry name" value="TPR"/>
    <property type="match status" value="3"/>
</dbReference>
<dbReference type="PANTHER" id="PTHR19959">
    <property type="entry name" value="KINESIN LIGHT CHAIN"/>
    <property type="match status" value="1"/>
</dbReference>
<dbReference type="eggNOG" id="COG0265">
    <property type="taxonomic scope" value="Bacteria"/>
</dbReference>
<dbReference type="HOGENOM" id="CLU_006181_0_0_11"/>
<evidence type="ECO:0000313" key="2">
    <source>
        <dbReference type="Proteomes" id="UP000002785"/>
    </source>
</evidence>
<reference evidence="1" key="1">
    <citation type="submission" date="2009-10" db="EMBL/GenBank/DDBJ databases">
        <title>The genome sequence of Streptomyces sviceus strain ATCC 29083.</title>
        <authorList>
            <consortium name="The Broad Institute Genome Sequencing Platform"/>
            <consortium name="Broad Institute Microbial Sequencing Center"/>
            <person name="Fischbach M."/>
            <person name="Godfrey P."/>
            <person name="Ward D."/>
            <person name="Young S."/>
            <person name="Zeng Q."/>
            <person name="Koehrsen M."/>
            <person name="Alvarado L."/>
            <person name="Berlin A.M."/>
            <person name="Bochicchio J."/>
            <person name="Borenstein D."/>
            <person name="Chapman S.B."/>
            <person name="Chen Z."/>
            <person name="Engels R."/>
            <person name="Freedman E."/>
            <person name="Gellesch M."/>
            <person name="Goldberg J."/>
            <person name="Griggs A."/>
            <person name="Gujja S."/>
            <person name="Heilman E.R."/>
            <person name="Heiman D.I."/>
            <person name="Hepburn T.A."/>
            <person name="Howarth C."/>
            <person name="Jen D."/>
            <person name="Larson L."/>
            <person name="Lewis B."/>
            <person name="Mehta T."/>
            <person name="Park D."/>
            <person name="Pearson M."/>
            <person name="Richards J."/>
            <person name="Roberts A."/>
            <person name="Saif S."/>
            <person name="Shea T.D."/>
            <person name="Shenoy N."/>
            <person name="Sisk P."/>
            <person name="Stolte C."/>
            <person name="Sykes S.N."/>
            <person name="Thomson T."/>
            <person name="Walk T."/>
            <person name="White J."/>
            <person name="Yandava C."/>
            <person name="Straight P."/>
            <person name="Clardy J."/>
            <person name="Hung D."/>
            <person name="Kolter R."/>
            <person name="Mekalanos J."/>
            <person name="Walker S."/>
            <person name="Walsh C.T."/>
            <person name="Wieland-Brown L.C."/>
            <person name="Haas B."/>
            <person name="Nusbaum C."/>
            <person name="Birren B."/>
        </authorList>
    </citation>
    <scope>NUCLEOTIDE SEQUENCE [LARGE SCALE GENOMIC DNA]</scope>
    <source>
        <strain evidence="1">ATCC 29083</strain>
    </source>
</reference>
<dbReference type="SUPFAM" id="SSF48452">
    <property type="entry name" value="TPR-like"/>
    <property type="match status" value="1"/>
</dbReference>
<sequence length="853" mass="91734">MDERRVVCVVGPALGSGYVIGPRLVLASAHCTPGVGDEVAVQLPTHEPPGEFRAEVVWRGTPEKADDAALLYITDEAWAPVNGAPLRWGRLATHIPGVACESWGYPQMVQRTGSPELSWHPAGRLTAAPRAGGERYVMQVEGQPPEQLEDDASPWGGISGAALFCGDLLTGVLAVAPRGWRHGQLEAVPAHVLLADPEFRQVLQESGYGSVPRLEPVEWQHLTESAYTGPAKSPAALLRADRQVVTFHGRHELLQELDDWCAQVGFDARLITGPAGQGKTRLAYELTARLEAAGRTTLWLRSTADGGDIAALKDAMVPLLLVVDYAETRTEQLTHVWEAAARHDGREAFKVLLLARTAGDWWEDLQTSGLAQELLGATITTPLAALQPDPKQWAETYRQAVAAFAGHLPRVVGQERSDWRALASRLPAPAARPGLGHALTLQMLALADLLDAADPVIAGQSAAMLAPSVEDRLLAHECSYWQRSATAPGMPRLDSLKDVLAAVFLAGADDREQANALLCRVIGTADPDRINATRTWIAGLYPGSGELPFGSLQPDRLAEQHVGRRLQKNAALATTILPGATHAQLAQLVAVYARTTSHRTFQSLGTALTALCVSNPDVLANEAMQAIPQTENPQPLLAALHTIAESPDTSSELVEHLCASLPEISHRLAELSVQLTSRLVDHQRARVAADTAQLPDLASSLNNLANRLGDVGRHEDGLTAIEEAVSIRRTLAEARPDAFLPNLAMSLNNLAIRLGDLGRREDGLTAIEEAVAAYRTLAEARPDAFLPNLAMSLNNLAVQLGDLGQREDGLTAIEEAVRIRRTLAMSRPDVYGPKLEHSLQVMAWLKSRSGDSG</sequence>
<dbReference type="Pfam" id="PF13374">
    <property type="entry name" value="TPR_10"/>
    <property type="match status" value="3"/>
</dbReference>
<dbReference type="InterPro" id="IPR009003">
    <property type="entry name" value="Peptidase_S1_PA"/>
</dbReference>
<dbReference type="InterPro" id="IPR011990">
    <property type="entry name" value="TPR-like_helical_dom_sf"/>
</dbReference>
<dbReference type="AlphaFoldDB" id="B5HU56"/>
<dbReference type="SUPFAM" id="SSF50494">
    <property type="entry name" value="Trypsin-like serine proteases"/>
    <property type="match status" value="1"/>
</dbReference>